<dbReference type="PRINTS" id="PR00035">
    <property type="entry name" value="HTHGNTR"/>
</dbReference>
<reference evidence="5 6" key="1">
    <citation type="submission" date="2018-05" db="EMBL/GenBank/DDBJ databases">
        <title>Reference genomes for bee gut microbiota database.</title>
        <authorList>
            <person name="Ellegaard K.M."/>
        </authorList>
    </citation>
    <scope>NUCLEOTIDE SEQUENCE [LARGE SCALE GENOMIC DNA]</scope>
    <source>
        <strain evidence="5 6">ESL0177</strain>
    </source>
</reference>
<dbReference type="Gene3D" id="1.10.10.10">
    <property type="entry name" value="Winged helix-like DNA-binding domain superfamily/Winged helix DNA-binding domain"/>
    <property type="match status" value="1"/>
</dbReference>
<dbReference type="Proteomes" id="UP000247483">
    <property type="component" value="Unassembled WGS sequence"/>
</dbReference>
<dbReference type="RefSeq" id="WP_110422711.1">
    <property type="nucleotide sequence ID" value="NZ_QGLP01000004.1"/>
</dbReference>
<evidence type="ECO:0000313" key="6">
    <source>
        <dbReference type="Proteomes" id="UP000247483"/>
    </source>
</evidence>
<dbReference type="EMBL" id="QGLP01000004">
    <property type="protein sequence ID" value="PXZ05582.1"/>
    <property type="molecule type" value="Genomic_DNA"/>
</dbReference>
<comment type="caution">
    <text evidence="5">The sequence shown here is derived from an EMBL/GenBank/DDBJ whole genome shotgun (WGS) entry which is preliminary data.</text>
</comment>
<dbReference type="PROSITE" id="PS50949">
    <property type="entry name" value="HTH_GNTR"/>
    <property type="match status" value="1"/>
</dbReference>
<organism evidence="5 6">
    <name type="scientific">Gilliamella apicola</name>
    <dbReference type="NCBI Taxonomy" id="1196095"/>
    <lineage>
        <taxon>Bacteria</taxon>
        <taxon>Pseudomonadati</taxon>
        <taxon>Pseudomonadota</taxon>
        <taxon>Gammaproteobacteria</taxon>
        <taxon>Orbales</taxon>
        <taxon>Orbaceae</taxon>
        <taxon>Gilliamella</taxon>
    </lineage>
</organism>
<dbReference type="InterPro" id="IPR000524">
    <property type="entry name" value="Tscrpt_reg_HTH_GntR"/>
</dbReference>
<evidence type="ECO:0000256" key="3">
    <source>
        <dbReference type="ARBA" id="ARBA00023163"/>
    </source>
</evidence>
<dbReference type="GO" id="GO:0003677">
    <property type="term" value="F:DNA binding"/>
    <property type="evidence" value="ECO:0007669"/>
    <property type="project" value="UniProtKB-KW"/>
</dbReference>
<dbReference type="Gene3D" id="3.40.1410.10">
    <property type="entry name" value="Chorismate lyase-like"/>
    <property type="match status" value="1"/>
</dbReference>
<dbReference type="AlphaFoldDB" id="A0A2V4DXQ3"/>
<dbReference type="GO" id="GO:0045892">
    <property type="term" value="P:negative regulation of DNA-templated transcription"/>
    <property type="evidence" value="ECO:0007669"/>
    <property type="project" value="TreeGrafter"/>
</dbReference>
<sequence>MHINKFSSTPLYVQVKEWIRNQIYRKDLKSGDRIPSENEIMNILSVSRGTVRKAVELLINESVLEQIQGKGTYVKAENISYQLGYGLQSFAESLEMQHVKFTTEVTTKRVEKANEYISGKLQIPVNSNIFYMERVRSVNGEKIMFIENRINLSLCPEIEHVDFTKHSLFSELERITQKKIDHSECRYSARVVGKERADILNISDISPVLHLEQLVFFDDGHPIEFGNVWLKSNVNYLGTTLRRK</sequence>
<dbReference type="SMART" id="SM00866">
    <property type="entry name" value="UTRA"/>
    <property type="match status" value="1"/>
</dbReference>
<proteinExistence type="predicted"/>
<gene>
    <name evidence="5" type="ORF">DKK79_02560</name>
</gene>
<dbReference type="CDD" id="cd07377">
    <property type="entry name" value="WHTH_GntR"/>
    <property type="match status" value="1"/>
</dbReference>
<evidence type="ECO:0000256" key="2">
    <source>
        <dbReference type="ARBA" id="ARBA00023125"/>
    </source>
</evidence>
<keyword evidence="1" id="KW-0805">Transcription regulation</keyword>
<dbReference type="PANTHER" id="PTHR44846:SF1">
    <property type="entry name" value="MANNOSYL-D-GLYCERATE TRANSPORT_METABOLISM SYSTEM REPRESSOR MNGR-RELATED"/>
    <property type="match status" value="1"/>
</dbReference>
<dbReference type="InterPro" id="IPR011663">
    <property type="entry name" value="UTRA"/>
</dbReference>
<keyword evidence="3" id="KW-0804">Transcription</keyword>
<protein>
    <recommendedName>
        <fullName evidence="4">HTH gntR-type domain-containing protein</fullName>
    </recommendedName>
</protein>
<dbReference type="SUPFAM" id="SSF64288">
    <property type="entry name" value="Chorismate lyase-like"/>
    <property type="match status" value="1"/>
</dbReference>
<dbReference type="GO" id="GO:0003700">
    <property type="term" value="F:DNA-binding transcription factor activity"/>
    <property type="evidence" value="ECO:0007669"/>
    <property type="project" value="InterPro"/>
</dbReference>
<evidence type="ECO:0000313" key="5">
    <source>
        <dbReference type="EMBL" id="PXZ05582.1"/>
    </source>
</evidence>
<dbReference type="Pfam" id="PF07702">
    <property type="entry name" value="UTRA"/>
    <property type="match status" value="1"/>
</dbReference>
<evidence type="ECO:0000259" key="4">
    <source>
        <dbReference type="PROSITE" id="PS50949"/>
    </source>
</evidence>
<dbReference type="Pfam" id="PF00392">
    <property type="entry name" value="GntR"/>
    <property type="match status" value="1"/>
</dbReference>
<keyword evidence="2" id="KW-0238">DNA-binding</keyword>
<evidence type="ECO:0000256" key="1">
    <source>
        <dbReference type="ARBA" id="ARBA00023015"/>
    </source>
</evidence>
<dbReference type="SMART" id="SM00345">
    <property type="entry name" value="HTH_GNTR"/>
    <property type="match status" value="1"/>
</dbReference>
<feature type="domain" description="HTH gntR-type" evidence="4">
    <location>
        <begin position="9"/>
        <end position="77"/>
    </location>
</feature>
<name>A0A2V4DXQ3_9GAMM</name>
<dbReference type="InterPro" id="IPR028978">
    <property type="entry name" value="Chorismate_lyase_/UTRA_dom_sf"/>
</dbReference>
<dbReference type="SUPFAM" id="SSF46785">
    <property type="entry name" value="Winged helix' DNA-binding domain"/>
    <property type="match status" value="1"/>
</dbReference>
<dbReference type="InterPro" id="IPR050679">
    <property type="entry name" value="Bact_HTH_transcr_reg"/>
</dbReference>
<dbReference type="InterPro" id="IPR036388">
    <property type="entry name" value="WH-like_DNA-bd_sf"/>
</dbReference>
<accession>A0A2V4DXQ3</accession>
<dbReference type="InterPro" id="IPR036390">
    <property type="entry name" value="WH_DNA-bd_sf"/>
</dbReference>
<dbReference type="PANTHER" id="PTHR44846">
    <property type="entry name" value="MANNOSYL-D-GLYCERATE TRANSPORT/METABOLISM SYSTEM REPRESSOR MNGR-RELATED"/>
    <property type="match status" value="1"/>
</dbReference>